<comment type="similarity">
    <text evidence="1">Belongs to the class-II fumarase/aspartase family.</text>
</comment>
<evidence type="ECO:0000313" key="3">
    <source>
        <dbReference type="EMBL" id="ATI43025.1"/>
    </source>
</evidence>
<dbReference type="InterPro" id="IPR020557">
    <property type="entry name" value="Fumarate_lyase_CS"/>
</dbReference>
<dbReference type="RefSeq" id="WP_097373933.1">
    <property type="nucleotide sequence ID" value="NZ_CP021404.1"/>
</dbReference>
<dbReference type="Gene3D" id="1.20.200.10">
    <property type="entry name" value="Fumarase/aspartase (Central domain)"/>
    <property type="match status" value="1"/>
</dbReference>
<dbReference type="AlphaFoldDB" id="A0A291M2S8"/>
<dbReference type="InterPro" id="IPR022761">
    <property type="entry name" value="Fumarate_lyase_N"/>
</dbReference>
<dbReference type="EMBL" id="CP021404">
    <property type="protein sequence ID" value="ATI43025.1"/>
    <property type="molecule type" value="Genomic_DNA"/>
</dbReference>
<dbReference type="Pfam" id="PF00206">
    <property type="entry name" value="Lyase_1"/>
    <property type="match status" value="1"/>
</dbReference>
<keyword evidence="4" id="KW-1185">Reference proteome</keyword>
<dbReference type="OrthoDB" id="9768878at2"/>
<name>A0A291M2S8_9RHOB</name>
<feature type="domain" description="Adenylosuccinate lyase C-terminal" evidence="2">
    <location>
        <begin position="361"/>
        <end position="434"/>
    </location>
</feature>
<dbReference type="InterPro" id="IPR019468">
    <property type="entry name" value="AdenyloSucc_lyase_C"/>
</dbReference>
<dbReference type="PANTHER" id="PTHR43172:SF2">
    <property type="entry name" value="ADENYLOSUCCINATE LYASE C-TERMINAL DOMAIN-CONTAINING PROTEIN"/>
    <property type="match status" value="1"/>
</dbReference>
<sequence>MSATPFDSALMGKLFGDAEIGKLFSDSAAIRAMLLVEGTLAKAQAELGMIPADHAETIHRHALEVALDPGAMADAVAGDATPVPALLAAFREAINAVEARQYVHWGATSQDIVDTALTLRLRQVLAILRARLTATTQRLGQVAETHRALPMAARTWGAVATPMSFGAAVAGWGMPLPRHLDRLSELEPRLLVVSLAGASGTLSAMGPDGAEVRAGLARGLRLGDSGGSWHSQRDRILELAHWAAGLAGSLGKMAEDMLLLARTGEVSFGGGGGSSTMPQKQNPVQASLLVALCRQIEGQAAALAPAGHHRDQRDGPAWLLEWMILPQICIALGRALEVAEGLARDIRPAPATLRATIDDGTGLIYAEALSFALARMMPKPEAQKRVKELCLQARAEGSALPDLAQAAWPDQDFGQLFTPEAQMGDAPAEADRFAAIARAL</sequence>
<keyword evidence="3" id="KW-0413">Isomerase</keyword>
<dbReference type="PRINTS" id="PR00149">
    <property type="entry name" value="FUMRATELYASE"/>
</dbReference>
<evidence type="ECO:0000256" key="1">
    <source>
        <dbReference type="ARBA" id="ARBA00034772"/>
    </source>
</evidence>
<evidence type="ECO:0000259" key="2">
    <source>
        <dbReference type="SMART" id="SM00998"/>
    </source>
</evidence>
<reference evidence="3 4" key="1">
    <citation type="submission" date="2017-05" db="EMBL/GenBank/DDBJ databases">
        <title>Comparative genomic and metabolic analysis of manganese-oxidizing mechanisms in Celeribater manganoxidans DY25T: its adaption to the environment of polymetallic nodule.</title>
        <authorList>
            <person name="Wang X."/>
        </authorList>
    </citation>
    <scope>NUCLEOTIDE SEQUENCE [LARGE SCALE GENOMIC DNA]</scope>
    <source>
        <strain evidence="3 4">DY25</strain>
    </source>
</reference>
<dbReference type="Gene3D" id="1.10.40.30">
    <property type="entry name" value="Fumarase/aspartase (C-terminal domain)"/>
    <property type="match status" value="1"/>
</dbReference>
<protein>
    <submittedName>
        <fullName evidence="3">3-carboxy-cis,cis-muconate cycloisomerase</fullName>
    </submittedName>
</protein>
<dbReference type="GO" id="GO:0016853">
    <property type="term" value="F:isomerase activity"/>
    <property type="evidence" value="ECO:0007669"/>
    <property type="project" value="UniProtKB-KW"/>
</dbReference>
<dbReference type="Proteomes" id="UP000219050">
    <property type="component" value="Chromosome"/>
</dbReference>
<dbReference type="PANTHER" id="PTHR43172">
    <property type="entry name" value="ADENYLOSUCCINATE LYASE"/>
    <property type="match status" value="1"/>
</dbReference>
<organism evidence="3 4">
    <name type="scientific">Pacificitalea manganoxidans</name>
    <dbReference type="NCBI Taxonomy" id="1411902"/>
    <lineage>
        <taxon>Bacteria</taxon>
        <taxon>Pseudomonadati</taxon>
        <taxon>Pseudomonadota</taxon>
        <taxon>Alphaproteobacteria</taxon>
        <taxon>Rhodobacterales</taxon>
        <taxon>Paracoccaceae</taxon>
        <taxon>Pacificitalea</taxon>
    </lineage>
</organism>
<dbReference type="GO" id="GO:0016829">
    <property type="term" value="F:lyase activity"/>
    <property type="evidence" value="ECO:0007669"/>
    <property type="project" value="UniProtKB-ARBA"/>
</dbReference>
<dbReference type="KEGG" id="cmag:CBW24_14105"/>
<proteinExistence type="inferred from homology"/>
<dbReference type="SMART" id="SM00998">
    <property type="entry name" value="ADSL_C"/>
    <property type="match status" value="1"/>
</dbReference>
<dbReference type="InterPro" id="IPR008948">
    <property type="entry name" value="L-Aspartase-like"/>
</dbReference>
<gene>
    <name evidence="3" type="ORF">CBW24_14105</name>
</gene>
<dbReference type="PROSITE" id="PS00163">
    <property type="entry name" value="FUMARATE_LYASES"/>
    <property type="match status" value="1"/>
</dbReference>
<dbReference type="SUPFAM" id="SSF48557">
    <property type="entry name" value="L-aspartase-like"/>
    <property type="match status" value="1"/>
</dbReference>
<accession>A0A291M2S8</accession>
<dbReference type="InterPro" id="IPR000362">
    <property type="entry name" value="Fumarate_lyase_fam"/>
</dbReference>
<evidence type="ECO:0000313" key="4">
    <source>
        <dbReference type="Proteomes" id="UP000219050"/>
    </source>
</evidence>